<name>A0A099SYL1_METMT</name>
<dbReference type="PANTHER" id="PTHR35147">
    <property type="entry name" value="CHEMORECEPTOR GLUTAMINE DEAMIDASE CHED-RELATED"/>
    <property type="match status" value="1"/>
</dbReference>
<dbReference type="HAMAP" id="MF_01440">
    <property type="entry name" value="CheD"/>
    <property type="match status" value="1"/>
</dbReference>
<dbReference type="CDD" id="cd16352">
    <property type="entry name" value="CheD"/>
    <property type="match status" value="1"/>
</dbReference>
<reference evidence="4 5" key="1">
    <citation type="submission" date="2014-09" db="EMBL/GenBank/DDBJ databases">
        <title>Draft genome sequence of an obligately methylotrophic methanogen, Methanococcoides methylutens, isolated from marine sediment.</title>
        <authorList>
            <person name="Guan Y."/>
            <person name="Ngugi D.K."/>
            <person name="Blom J."/>
            <person name="Ali S."/>
            <person name="Ferry J.G."/>
            <person name="Stingl U."/>
        </authorList>
    </citation>
    <scope>NUCLEOTIDE SEQUENCE [LARGE SCALE GENOMIC DNA]</scope>
    <source>
        <strain evidence="4 5">DSM 2657</strain>
    </source>
</reference>
<evidence type="ECO:0000256" key="2">
    <source>
        <dbReference type="ARBA" id="ARBA00022801"/>
    </source>
</evidence>
<proteinExistence type="inferred from homology"/>
<evidence type="ECO:0000313" key="5">
    <source>
        <dbReference type="Proteomes" id="UP000029859"/>
    </source>
</evidence>
<dbReference type="InterPro" id="IPR011324">
    <property type="entry name" value="Cytotoxic_necrot_fac-like_cat"/>
</dbReference>
<evidence type="ECO:0000313" key="4">
    <source>
        <dbReference type="EMBL" id="KGK97982.1"/>
    </source>
</evidence>
<dbReference type="Proteomes" id="UP000029859">
    <property type="component" value="Unassembled WGS sequence"/>
</dbReference>
<gene>
    <name evidence="3" type="primary">cheD</name>
    <name evidence="4" type="ORF">LI82_09530</name>
</gene>
<dbReference type="EC" id="3.5.1.44" evidence="3"/>
<dbReference type="SUPFAM" id="SSF64438">
    <property type="entry name" value="CNF1/YfiH-like putative cysteine hydrolases"/>
    <property type="match status" value="1"/>
</dbReference>
<dbReference type="EMBL" id="JRHO01000014">
    <property type="protein sequence ID" value="KGK97982.1"/>
    <property type="molecule type" value="Genomic_DNA"/>
</dbReference>
<dbReference type="AlphaFoldDB" id="A0A099SYL1"/>
<comment type="function">
    <text evidence="3">Probably deamidates glutamine residues to glutamate on methyl-accepting chemotaxis receptors (MCPs), playing an important role in chemotaxis.</text>
</comment>
<accession>A0A099SYL1</accession>
<evidence type="ECO:0000256" key="1">
    <source>
        <dbReference type="ARBA" id="ARBA00022500"/>
    </source>
</evidence>
<keyword evidence="5" id="KW-1185">Reference proteome</keyword>
<comment type="caution">
    <text evidence="4">The sequence shown here is derived from an EMBL/GenBank/DDBJ whole genome shotgun (WGS) entry which is preliminary data.</text>
</comment>
<sequence>MSNDIAYVSTANAKAIVLSRNNTVVGSYCSMDGRCASGSCHPDCELIIGAKNHLKGSSPDSNVQLLEGELIAGIGEYKVGKNILLKAMGLGSCVGVVLYDHKSRMAGIAHVLLPGASNDGKTKHAETAITTMLEEMVCNGARRKHISAKVAGGAQIFKHMNLDILKIGDRNIKSVEETLKKEKIEILATDVGGSMGRNVIFNAVDGSLIVKYSNGKVLWM</sequence>
<keyword evidence="2 3" id="KW-0378">Hydrolase</keyword>
<dbReference type="PANTHER" id="PTHR35147:SF1">
    <property type="entry name" value="CHEMORECEPTOR GLUTAMINE DEAMIDASE CHED-RELATED"/>
    <property type="match status" value="1"/>
</dbReference>
<organism evidence="4 5">
    <name type="scientific">Methanococcoides methylutens</name>
    <dbReference type="NCBI Taxonomy" id="2226"/>
    <lineage>
        <taxon>Archaea</taxon>
        <taxon>Methanobacteriati</taxon>
        <taxon>Methanobacteriota</taxon>
        <taxon>Stenosarchaea group</taxon>
        <taxon>Methanomicrobia</taxon>
        <taxon>Methanosarcinales</taxon>
        <taxon>Methanosarcinaceae</taxon>
        <taxon>Methanococcoides</taxon>
    </lineage>
</organism>
<dbReference type="GO" id="GO:0006935">
    <property type="term" value="P:chemotaxis"/>
    <property type="evidence" value="ECO:0007669"/>
    <property type="project" value="UniProtKB-UniRule"/>
</dbReference>
<dbReference type="OrthoDB" id="10499at2157"/>
<dbReference type="InterPro" id="IPR005659">
    <property type="entry name" value="Chemorcpt_Glu_NH3ase_CheD"/>
</dbReference>
<keyword evidence="1 3" id="KW-0145">Chemotaxis</keyword>
<comment type="catalytic activity">
    <reaction evidence="3">
        <text>L-glutaminyl-[protein] + H2O = L-glutamyl-[protein] + NH4(+)</text>
        <dbReference type="Rhea" id="RHEA:16441"/>
        <dbReference type="Rhea" id="RHEA-COMP:10207"/>
        <dbReference type="Rhea" id="RHEA-COMP:10208"/>
        <dbReference type="ChEBI" id="CHEBI:15377"/>
        <dbReference type="ChEBI" id="CHEBI:28938"/>
        <dbReference type="ChEBI" id="CHEBI:29973"/>
        <dbReference type="ChEBI" id="CHEBI:30011"/>
        <dbReference type="EC" id="3.5.1.44"/>
    </reaction>
</comment>
<dbReference type="RefSeq" id="WP_048195177.1">
    <property type="nucleotide sequence ID" value="NZ_CAAGSM010000001.1"/>
</dbReference>
<dbReference type="Pfam" id="PF03975">
    <property type="entry name" value="CheD"/>
    <property type="match status" value="1"/>
</dbReference>
<evidence type="ECO:0000256" key="3">
    <source>
        <dbReference type="HAMAP-Rule" id="MF_01440"/>
    </source>
</evidence>
<dbReference type="InterPro" id="IPR038592">
    <property type="entry name" value="CheD-like_sf"/>
</dbReference>
<protein>
    <recommendedName>
        <fullName evidence="3">Probable chemoreceptor glutamine deamidase CheD</fullName>
        <ecNumber evidence="3">3.5.1.44</ecNumber>
    </recommendedName>
</protein>
<dbReference type="GO" id="GO:0050568">
    <property type="term" value="F:protein-glutamine glutaminase activity"/>
    <property type="evidence" value="ECO:0007669"/>
    <property type="project" value="UniProtKB-UniRule"/>
</dbReference>
<dbReference type="Gene3D" id="3.30.1330.200">
    <property type="match status" value="1"/>
</dbReference>
<comment type="similarity">
    <text evidence="3">Belongs to the CheD family.</text>
</comment>